<dbReference type="AlphaFoldDB" id="A0AAX6HZ34"/>
<keyword evidence="3" id="KW-1185">Reference proteome</keyword>
<evidence type="ECO:0000256" key="1">
    <source>
        <dbReference type="SAM" id="MobiDB-lite"/>
    </source>
</evidence>
<organism evidence="2 3">
    <name type="scientific">Iris pallida</name>
    <name type="common">Sweet iris</name>
    <dbReference type="NCBI Taxonomy" id="29817"/>
    <lineage>
        <taxon>Eukaryota</taxon>
        <taxon>Viridiplantae</taxon>
        <taxon>Streptophyta</taxon>
        <taxon>Embryophyta</taxon>
        <taxon>Tracheophyta</taxon>
        <taxon>Spermatophyta</taxon>
        <taxon>Magnoliopsida</taxon>
        <taxon>Liliopsida</taxon>
        <taxon>Asparagales</taxon>
        <taxon>Iridaceae</taxon>
        <taxon>Iridoideae</taxon>
        <taxon>Irideae</taxon>
        <taxon>Iris</taxon>
    </lineage>
</organism>
<proteinExistence type="predicted"/>
<feature type="compositionally biased region" description="Polar residues" evidence="1">
    <location>
        <begin position="7"/>
        <end position="19"/>
    </location>
</feature>
<feature type="compositionally biased region" description="Basic and acidic residues" evidence="1">
    <location>
        <begin position="244"/>
        <end position="253"/>
    </location>
</feature>
<feature type="region of interest" description="Disordered" evidence="1">
    <location>
        <begin position="192"/>
        <end position="253"/>
    </location>
</feature>
<evidence type="ECO:0000313" key="2">
    <source>
        <dbReference type="EMBL" id="KAJ6845973.1"/>
    </source>
</evidence>
<comment type="caution">
    <text evidence="2">The sequence shown here is derived from an EMBL/GenBank/DDBJ whole genome shotgun (WGS) entry which is preliminary data.</text>
</comment>
<reference evidence="2" key="1">
    <citation type="journal article" date="2023" name="GigaByte">
        <title>Genome assembly of the bearded iris, Iris pallida Lam.</title>
        <authorList>
            <person name="Bruccoleri R.E."/>
            <person name="Oakeley E.J."/>
            <person name="Faust A.M.E."/>
            <person name="Altorfer M."/>
            <person name="Dessus-Babus S."/>
            <person name="Burckhardt D."/>
            <person name="Oertli M."/>
            <person name="Naumann U."/>
            <person name="Petersen F."/>
            <person name="Wong J."/>
        </authorList>
    </citation>
    <scope>NUCLEOTIDE SEQUENCE</scope>
    <source>
        <strain evidence="2">GSM-AAB239-AS_SAM_17_03QT</strain>
    </source>
</reference>
<accession>A0AAX6HZ34</accession>
<evidence type="ECO:0000313" key="3">
    <source>
        <dbReference type="Proteomes" id="UP001140949"/>
    </source>
</evidence>
<dbReference type="Proteomes" id="UP001140949">
    <property type="component" value="Unassembled WGS sequence"/>
</dbReference>
<feature type="region of interest" description="Disordered" evidence="1">
    <location>
        <begin position="1"/>
        <end position="43"/>
    </location>
</feature>
<name>A0AAX6HZ34_IRIPA</name>
<dbReference type="EMBL" id="JANAVB010005600">
    <property type="protein sequence ID" value="KAJ6845973.1"/>
    <property type="molecule type" value="Genomic_DNA"/>
</dbReference>
<sequence length="267" mass="29663">MAPPRSSPVNLVATSSSARPQPKPDVESHLRSTNRRASNRQPFVCRSTGPHFSMASVRWPMLGESTPASVQRLQCFRHPLPCPVLERRPPCQTCTGPAALPCLRCSRRLFDKNPIFPSTSLEPFSSAKTRAAIELCAASKPPSCSVQIHRPSLSSHASRRARASTFPSRCGHRSSRVRFTELALAPLDGIQRARPGGRLRHPAVPLRAPKPRSSSTCRRRRRPSRKPSANRTSLNSMELSLSPAKDHRQSLKKEHTYILRERGVLLL</sequence>
<feature type="region of interest" description="Disordered" evidence="1">
    <location>
        <begin position="147"/>
        <end position="171"/>
    </location>
</feature>
<gene>
    <name evidence="2" type="ORF">M6B38_280165</name>
</gene>
<reference evidence="2" key="2">
    <citation type="submission" date="2023-04" db="EMBL/GenBank/DDBJ databases">
        <authorList>
            <person name="Bruccoleri R.E."/>
            <person name="Oakeley E.J."/>
            <person name="Faust A.-M."/>
            <person name="Dessus-Babus S."/>
            <person name="Altorfer M."/>
            <person name="Burckhardt D."/>
            <person name="Oertli M."/>
            <person name="Naumann U."/>
            <person name="Petersen F."/>
            <person name="Wong J."/>
        </authorList>
    </citation>
    <scope>NUCLEOTIDE SEQUENCE</scope>
    <source>
        <strain evidence="2">GSM-AAB239-AS_SAM_17_03QT</strain>
        <tissue evidence="2">Leaf</tissue>
    </source>
</reference>
<feature type="compositionally biased region" description="Polar residues" evidence="1">
    <location>
        <begin position="229"/>
        <end position="239"/>
    </location>
</feature>
<protein>
    <submittedName>
        <fullName evidence="2">Pollen-specific leucine-rich repeat extensin-like protein 3</fullName>
    </submittedName>
</protein>